<dbReference type="SUPFAM" id="SSF54427">
    <property type="entry name" value="NTF2-like"/>
    <property type="match status" value="1"/>
</dbReference>
<proteinExistence type="predicted"/>
<feature type="region of interest" description="Disordered" evidence="1">
    <location>
        <begin position="130"/>
        <end position="165"/>
    </location>
</feature>
<accession>A0ABN3HJX8</accession>
<feature type="region of interest" description="Disordered" evidence="1">
    <location>
        <begin position="1"/>
        <end position="90"/>
    </location>
</feature>
<reference evidence="3 4" key="1">
    <citation type="journal article" date="2019" name="Int. J. Syst. Evol. Microbiol.">
        <title>The Global Catalogue of Microorganisms (GCM) 10K type strain sequencing project: providing services to taxonomists for standard genome sequencing and annotation.</title>
        <authorList>
            <consortium name="The Broad Institute Genomics Platform"/>
            <consortium name="The Broad Institute Genome Sequencing Center for Infectious Disease"/>
            <person name="Wu L."/>
            <person name="Ma J."/>
        </authorList>
    </citation>
    <scope>NUCLEOTIDE SEQUENCE [LARGE SCALE GENOMIC DNA]</scope>
    <source>
        <strain evidence="3 4">JCM 16227</strain>
    </source>
</reference>
<gene>
    <name evidence="3" type="ORF">GCM10009855_23060</name>
</gene>
<evidence type="ECO:0000256" key="2">
    <source>
        <dbReference type="SAM" id="Phobius"/>
    </source>
</evidence>
<keyword evidence="2" id="KW-0472">Membrane</keyword>
<feature type="transmembrane region" description="Helical" evidence="2">
    <location>
        <begin position="239"/>
        <end position="261"/>
    </location>
</feature>
<protein>
    <recommendedName>
        <fullName evidence="5">DUF4878 domain-containing protein</fullName>
    </recommendedName>
</protein>
<dbReference type="InterPro" id="IPR032710">
    <property type="entry name" value="NTF2-like_dom_sf"/>
</dbReference>
<feature type="compositionally biased region" description="Basic and acidic residues" evidence="1">
    <location>
        <begin position="21"/>
        <end position="39"/>
    </location>
</feature>
<evidence type="ECO:0000313" key="4">
    <source>
        <dbReference type="Proteomes" id="UP001501170"/>
    </source>
</evidence>
<keyword evidence="2" id="KW-0812">Transmembrane</keyword>
<name>A0ABN3HJX8_9ACTN</name>
<dbReference type="EMBL" id="BAAARB010000011">
    <property type="protein sequence ID" value="GAA2382267.1"/>
    <property type="molecule type" value="Genomic_DNA"/>
</dbReference>
<keyword evidence="2" id="KW-1133">Transmembrane helix</keyword>
<evidence type="ECO:0008006" key="5">
    <source>
        <dbReference type="Google" id="ProtNLM"/>
    </source>
</evidence>
<comment type="caution">
    <text evidence="3">The sequence shown here is derived from an EMBL/GenBank/DDBJ whole genome shotgun (WGS) entry which is preliminary data.</text>
</comment>
<feature type="compositionally biased region" description="Low complexity" evidence="1">
    <location>
        <begin position="74"/>
        <end position="89"/>
    </location>
</feature>
<organism evidence="3 4">
    <name type="scientific">Gordonia cholesterolivorans</name>
    <dbReference type="NCBI Taxonomy" id="559625"/>
    <lineage>
        <taxon>Bacteria</taxon>
        <taxon>Bacillati</taxon>
        <taxon>Actinomycetota</taxon>
        <taxon>Actinomycetes</taxon>
        <taxon>Mycobacteriales</taxon>
        <taxon>Gordoniaceae</taxon>
        <taxon>Gordonia</taxon>
    </lineage>
</organism>
<evidence type="ECO:0000313" key="3">
    <source>
        <dbReference type="EMBL" id="GAA2382267.1"/>
    </source>
</evidence>
<evidence type="ECO:0000256" key="1">
    <source>
        <dbReference type="SAM" id="MobiDB-lite"/>
    </source>
</evidence>
<feature type="compositionally biased region" description="Low complexity" evidence="1">
    <location>
        <begin position="140"/>
        <end position="165"/>
    </location>
</feature>
<dbReference type="Gene3D" id="3.10.450.50">
    <property type="match status" value="1"/>
</dbReference>
<dbReference type="Proteomes" id="UP001501170">
    <property type="component" value="Unassembled WGS sequence"/>
</dbReference>
<keyword evidence="4" id="KW-1185">Reference proteome</keyword>
<sequence length="373" mass="38020">MSDSDKDTSAAIEKVVGAFRAQREQGKADTKETDTKETDAQMTAEPTPVKKLEDAPAPQGGGNSETPTKAFKIPAQAAPQGATPQAEGALVEETVVGDALSAGDAAAGDAVDAGTDAKVDLVKADLVEQSIDLPADDQSATPTATGDEAAAEATSGEAPSDTDAASAPTVVVAAPADQPVEVPASEAPTTEMAVPAAVAAGAAAAGAAAAPAGRPAQAKPAPQVVAPAETQRKRSRGKLIGLLVAAVIVIAAIAVGLWYALVGSSPEHKVADAAKDYRSAMTSGDLDKLREVTCGADYAYYSKVSDADFQKAFEAQKNRNELMTFDDVKAVQINGDTARVGVDMYPSNDPSKTAPAQITLHQIDGEWKVCLKP</sequence>